<evidence type="ECO:0000256" key="7">
    <source>
        <dbReference type="HAMAP-Rule" id="MF_01147"/>
    </source>
</evidence>
<feature type="transmembrane region" description="Helical" evidence="7">
    <location>
        <begin position="279"/>
        <end position="307"/>
    </location>
</feature>
<comment type="catalytic activity">
    <reaction evidence="7">
        <text>L-cysteinyl-[prolipoprotein] + a 1,2-diacyl-sn-glycero-3-phospho-(1'-sn-glycerol) = an S-1,2-diacyl-sn-glyceryl-L-cysteinyl-[prolipoprotein] + sn-glycerol 1-phosphate + H(+)</text>
        <dbReference type="Rhea" id="RHEA:56712"/>
        <dbReference type="Rhea" id="RHEA-COMP:14679"/>
        <dbReference type="Rhea" id="RHEA-COMP:14680"/>
        <dbReference type="ChEBI" id="CHEBI:15378"/>
        <dbReference type="ChEBI" id="CHEBI:29950"/>
        <dbReference type="ChEBI" id="CHEBI:57685"/>
        <dbReference type="ChEBI" id="CHEBI:64716"/>
        <dbReference type="ChEBI" id="CHEBI:140658"/>
        <dbReference type="EC" id="2.5.1.145"/>
    </reaction>
</comment>
<feature type="transmembrane region" description="Helical" evidence="7">
    <location>
        <begin position="20"/>
        <end position="39"/>
    </location>
</feature>
<dbReference type="AlphaFoldDB" id="A0A3P3XKW4"/>
<dbReference type="EMBL" id="FWDM01000024">
    <property type="protein sequence ID" value="SLM13992.1"/>
    <property type="molecule type" value="Genomic_DNA"/>
</dbReference>
<evidence type="ECO:0000256" key="6">
    <source>
        <dbReference type="ARBA" id="ARBA00023136"/>
    </source>
</evidence>
<keyword evidence="9" id="KW-0449">Lipoprotein</keyword>
<dbReference type="UniPathway" id="UPA00664"/>
<dbReference type="GO" id="GO:0008961">
    <property type="term" value="F:phosphatidylglycerol-prolipoprotein diacylglyceryl transferase activity"/>
    <property type="evidence" value="ECO:0007669"/>
    <property type="project" value="UniProtKB-UniRule"/>
</dbReference>
<dbReference type="PROSITE" id="PS01311">
    <property type="entry name" value="LGT"/>
    <property type="match status" value="1"/>
</dbReference>
<dbReference type="EC" id="2.5.1.145" evidence="7"/>
<keyword evidence="5 7" id="KW-1133">Transmembrane helix</keyword>
<organism evidence="9">
    <name type="scientific">uncultured spirochete</name>
    <dbReference type="NCBI Taxonomy" id="156406"/>
    <lineage>
        <taxon>Bacteria</taxon>
        <taxon>Pseudomonadati</taxon>
        <taxon>Spirochaetota</taxon>
        <taxon>Spirochaetia</taxon>
        <taxon>Spirochaetales</taxon>
        <taxon>environmental samples</taxon>
    </lineage>
</organism>
<gene>
    <name evidence="7 9" type="primary">lgt</name>
    <name evidence="9" type="ORF">SPIROBIBN47_300014</name>
</gene>
<keyword evidence="2 7" id="KW-1003">Cell membrane</keyword>
<keyword evidence="6 7" id="KW-0472">Membrane</keyword>
<keyword evidence="9" id="KW-0328">Glycosyltransferase</keyword>
<reference evidence="9" key="1">
    <citation type="submission" date="2017-02" db="EMBL/GenBank/DDBJ databases">
        <authorList>
            <person name="Regsiter A."/>
            <person name="William W."/>
        </authorList>
    </citation>
    <scope>NUCLEOTIDE SEQUENCE</scope>
    <source>
        <strain evidence="9">Bib</strain>
    </source>
</reference>
<comment type="pathway">
    <text evidence="7">Protein modification; lipoprotein biosynthesis (diacylglyceryl transfer).</text>
</comment>
<dbReference type="Pfam" id="PF01790">
    <property type="entry name" value="LGT"/>
    <property type="match status" value="1"/>
</dbReference>
<dbReference type="InterPro" id="IPR001640">
    <property type="entry name" value="Lgt"/>
</dbReference>
<dbReference type="PANTHER" id="PTHR30589">
    <property type="entry name" value="PROLIPOPROTEIN DIACYLGLYCERYL TRANSFERASE"/>
    <property type="match status" value="1"/>
</dbReference>
<dbReference type="HAMAP" id="MF_01147">
    <property type="entry name" value="Lgt"/>
    <property type="match status" value="1"/>
</dbReference>
<keyword evidence="4 7" id="KW-0812">Transmembrane</keyword>
<dbReference type="GO" id="GO:0005886">
    <property type="term" value="C:plasma membrane"/>
    <property type="evidence" value="ECO:0007669"/>
    <property type="project" value="UniProtKB-SubCell"/>
</dbReference>
<dbReference type="GO" id="GO:0042158">
    <property type="term" value="P:lipoprotein biosynthetic process"/>
    <property type="evidence" value="ECO:0007669"/>
    <property type="project" value="UniProtKB-UniRule"/>
</dbReference>
<evidence type="ECO:0000256" key="5">
    <source>
        <dbReference type="ARBA" id="ARBA00022989"/>
    </source>
</evidence>
<feature type="transmembrane region" description="Helical" evidence="7">
    <location>
        <begin position="98"/>
        <end position="124"/>
    </location>
</feature>
<feature type="region of interest" description="Disordered" evidence="8">
    <location>
        <begin position="328"/>
        <end position="374"/>
    </location>
</feature>
<evidence type="ECO:0000256" key="2">
    <source>
        <dbReference type="ARBA" id="ARBA00022475"/>
    </source>
</evidence>
<feature type="transmembrane region" description="Helical" evidence="7">
    <location>
        <begin position="241"/>
        <end position="259"/>
    </location>
</feature>
<evidence type="ECO:0000256" key="8">
    <source>
        <dbReference type="SAM" id="MobiDB-lite"/>
    </source>
</evidence>
<protein>
    <recommendedName>
        <fullName evidence="7">Phosphatidylglycerol--prolipoprotein diacylglyceryl transferase</fullName>
        <ecNumber evidence="7">2.5.1.145</ecNumber>
    </recommendedName>
</protein>
<dbReference type="NCBIfam" id="TIGR00544">
    <property type="entry name" value="lgt"/>
    <property type="match status" value="1"/>
</dbReference>
<comment type="subcellular location">
    <subcellularLocation>
        <location evidence="7">Cell membrane</location>
        <topology evidence="7">Multi-pass membrane protein</topology>
    </subcellularLocation>
</comment>
<evidence type="ECO:0000256" key="4">
    <source>
        <dbReference type="ARBA" id="ARBA00022692"/>
    </source>
</evidence>
<sequence>MVAMLEFPKWLSPEIIPGLPFRWYGLMYLIAFSVAWLLFRRESKRLRAPWTEDEAANFFIWSIVGILLGGRLAGTLIYEPSNYYWIKPWFIFWPFDESGAFVGFQGMSYHGGFVGLIVATLIWCKVNRWNWLDWADLIAVSAPLGYTFGRLGNFINGELWGKVSTAPWAMLFPNAERFSAKEPWVQEVARAVGIRLVSMNDMVNLPRHPSQLYEALLEGIVLWLVLWFFVRKRRTYRGKSVAIYAIGYGVARFIVEYFREPDSGLGYILALGDPQAPTARFVSLFNFSMGQILSFLMIVGAVIFMLYARKHFRIAPGEPMFVDAAKRGESGDFGAGRQKGTSGARGTDGIRENSGPRTSKFNAPSARKLRKKIK</sequence>
<accession>A0A3P3XKW4</accession>
<keyword evidence="3 7" id="KW-0808">Transferase</keyword>
<evidence type="ECO:0000256" key="1">
    <source>
        <dbReference type="ARBA" id="ARBA00007150"/>
    </source>
</evidence>
<comment type="function">
    <text evidence="7">Catalyzes the transfer of the diacylglyceryl group from phosphatidylglycerol to the sulfhydryl group of the N-terminal cysteine of a prolipoprotein, the first step in the formation of mature lipoproteins.</text>
</comment>
<feature type="transmembrane region" description="Helical" evidence="7">
    <location>
        <begin position="59"/>
        <end position="78"/>
    </location>
</feature>
<feature type="binding site" evidence="7">
    <location>
        <position position="150"/>
    </location>
    <ligand>
        <name>a 1,2-diacyl-sn-glycero-3-phospho-(1'-sn-glycerol)</name>
        <dbReference type="ChEBI" id="CHEBI:64716"/>
    </ligand>
</feature>
<evidence type="ECO:0000313" key="9">
    <source>
        <dbReference type="EMBL" id="SLM13992.1"/>
    </source>
</evidence>
<proteinExistence type="inferred from homology"/>
<evidence type="ECO:0000256" key="3">
    <source>
        <dbReference type="ARBA" id="ARBA00022679"/>
    </source>
</evidence>
<comment type="similarity">
    <text evidence="1 7">Belongs to the Lgt family.</text>
</comment>
<dbReference type="PANTHER" id="PTHR30589:SF0">
    <property type="entry name" value="PHOSPHATIDYLGLYCEROL--PROLIPOPROTEIN DIACYLGLYCERYL TRANSFERASE"/>
    <property type="match status" value="1"/>
</dbReference>
<name>A0A3P3XKW4_9SPIR</name>